<sequence length="397" mass="45323">MDAQRKGDPKPATGEFHDNLAIAYLSNIPTRISNPDVDVPRRANEAYFAVWADTQYGSAAVDILYSQLPGLRYNSTFPDDEIHSFVRERLTKNTDLNNAFASGSITGCTKDMLAIAFLASVDYRLKIKDALVQMGSIFWSNRGLPANVAHEIRDILEEADDVFDSDFGIKRHLPSGTPEFFLQPEYENKILAHRYCLEMFAYFKMPEYRPKNKECSPLMGRLPTELMSMVAQNLLVFKEPIKVIRRPRVSYRKTEYCFKVCEPTHMCSPAAFLVNTRLRPGWIISALKTFFALSKTYRKNYYLVREVFFKRNKILLHCFYTSSGHSFGSHEIKLWLEVIGREARRSLGNFSIDLHLKTRNQDGLDRDAVHTMIKLIGQSPLASSTVLCVAYSRLAAA</sequence>
<reference evidence="1" key="1">
    <citation type="submission" date="2021-05" db="EMBL/GenBank/DDBJ databases">
        <authorList>
            <person name="Stam R."/>
        </authorList>
    </citation>
    <scope>NUCLEOTIDE SEQUENCE</scope>
    <source>
        <strain evidence="1">CS162</strain>
    </source>
</reference>
<gene>
    <name evidence="1" type="ORF">ALTATR162_LOCUS9070</name>
</gene>
<proteinExistence type="predicted"/>
<evidence type="ECO:0000313" key="2">
    <source>
        <dbReference type="Proteomes" id="UP000676310"/>
    </source>
</evidence>
<evidence type="ECO:0000313" key="1">
    <source>
        <dbReference type="EMBL" id="CAG5179174.1"/>
    </source>
</evidence>
<organism evidence="1 2">
    <name type="scientific">Alternaria atra</name>
    <dbReference type="NCBI Taxonomy" id="119953"/>
    <lineage>
        <taxon>Eukaryota</taxon>
        <taxon>Fungi</taxon>
        <taxon>Dikarya</taxon>
        <taxon>Ascomycota</taxon>
        <taxon>Pezizomycotina</taxon>
        <taxon>Dothideomycetes</taxon>
        <taxon>Pleosporomycetidae</taxon>
        <taxon>Pleosporales</taxon>
        <taxon>Pleosporineae</taxon>
        <taxon>Pleosporaceae</taxon>
        <taxon>Alternaria</taxon>
        <taxon>Alternaria sect. Ulocladioides</taxon>
    </lineage>
</organism>
<comment type="caution">
    <text evidence="1">The sequence shown here is derived from an EMBL/GenBank/DDBJ whole genome shotgun (WGS) entry which is preliminary data.</text>
</comment>
<accession>A0A8J2I6H2</accession>
<dbReference type="Proteomes" id="UP000676310">
    <property type="component" value="Unassembled WGS sequence"/>
</dbReference>
<dbReference type="OrthoDB" id="10406417at2759"/>
<dbReference type="EMBL" id="CAJRGZ010000023">
    <property type="protein sequence ID" value="CAG5179174.1"/>
    <property type="molecule type" value="Genomic_DNA"/>
</dbReference>
<dbReference type="GeneID" id="67021251"/>
<keyword evidence="2" id="KW-1185">Reference proteome</keyword>
<protein>
    <submittedName>
        <fullName evidence="1">Uncharacterized protein</fullName>
    </submittedName>
</protein>
<dbReference type="RefSeq" id="XP_043172638.1">
    <property type="nucleotide sequence ID" value="XM_043316703.1"/>
</dbReference>
<name>A0A8J2I6H2_9PLEO</name>
<dbReference type="AlphaFoldDB" id="A0A8J2I6H2"/>